<evidence type="ECO:0000259" key="4">
    <source>
        <dbReference type="Pfam" id="PF02826"/>
    </source>
</evidence>
<evidence type="ECO:0000256" key="3">
    <source>
        <dbReference type="ARBA" id="ARBA00023027"/>
    </source>
</evidence>
<evidence type="ECO:0000256" key="1">
    <source>
        <dbReference type="ARBA" id="ARBA00005854"/>
    </source>
</evidence>
<feature type="domain" description="D-isomer specific 2-hydroxyacid dehydrogenase NAD-binding" evidence="4">
    <location>
        <begin position="2"/>
        <end position="116"/>
    </location>
</feature>
<dbReference type="GO" id="GO:0016616">
    <property type="term" value="F:oxidoreductase activity, acting on the CH-OH group of donors, NAD or NADP as acceptor"/>
    <property type="evidence" value="ECO:0007669"/>
    <property type="project" value="UniProtKB-ARBA"/>
</dbReference>
<evidence type="ECO:0000313" key="5">
    <source>
        <dbReference type="EMBL" id="XBS71794.1"/>
    </source>
</evidence>
<dbReference type="InterPro" id="IPR050857">
    <property type="entry name" value="D-2-hydroxyacid_DH"/>
</dbReference>
<reference evidence="5" key="1">
    <citation type="submission" date="2024-06" db="EMBL/GenBank/DDBJ databases">
        <authorList>
            <person name="Coelho C."/>
            <person name="Bento M."/>
            <person name="Garcia E."/>
            <person name="Camelo A."/>
            <person name="Brandao I."/>
            <person name="Espirito Santo C."/>
            <person name="Trovao J."/>
            <person name="Verissimo A."/>
            <person name="Costa J."/>
            <person name="Tiago I."/>
        </authorList>
    </citation>
    <scope>NUCLEOTIDE SEQUENCE</scope>
    <source>
        <strain evidence="5">KWT182</strain>
    </source>
</reference>
<name>A0AAU7QFF4_9GAMM</name>
<protein>
    <submittedName>
        <fullName evidence="5">NAD(P)-dependent oxidoreductase</fullName>
    </submittedName>
</protein>
<proteinExistence type="inferred from homology"/>
<dbReference type="PANTHER" id="PTHR42789:SF1">
    <property type="entry name" value="D-ISOMER SPECIFIC 2-HYDROXYACID DEHYDROGENASE FAMILY PROTEIN (AFU_ORTHOLOGUE AFUA_6G10090)"/>
    <property type="match status" value="1"/>
</dbReference>
<dbReference type="PROSITE" id="PS00670">
    <property type="entry name" value="D_2_HYDROXYACID_DH_2"/>
    <property type="match status" value="1"/>
</dbReference>
<keyword evidence="2" id="KW-0560">Oxidoreductase</keyword>
<dbReference type="EMBL" id="CP157947">
    <property type="protein sequence ID" value="XBS71794.1"/>
    <property type="molecule type" value="Genomic_DNA"/>
</dbReference>
<dbReference type="AlphaFoldDB" id="A0AAU7QFF4"/>
<sequence length="150" mass="16584">MYHNVNRFSKEKERELGITYKSFEDVISLSDILTLHLPLLPSTRNIIGVKELKAMKNTAILVDTARDSLVDLKALVDALKNGEISGAAIDILDPIAADSPFKDIDDLNLVLTPHIGAATYDNYDRVYKLCGTNALHILHGEKPEMVLKLG</sequence>
<dbReference type="Gene3D" id="3.40.50.720">
    <property type="entry name" value="NAD(P)-binding Rossmann-like Domain"/>
    <property type="match status" value="2"/>
</dbReference>
<dbReference type="InterPro" id="IPR029753">
    <property type="entry name" value="D-isomer_DH_CS"/>
</dbReference>
<dbReference type="GO" id="GO:0051287">
    <property type="term" value="F:NAD binding"/>
    <property type="evidence" value="ECO:0007669"/>
    <property type="project" value="InterPro"/>
</dbReference>
<organism evidence="5">
    <name type="scientific">Acerihabitans sp. KWT182</name>
    <dbReference type="NCBI Taxonomy" id="3157919"/>
    <lineage>
        <taxon>Bacteria</taxon>
        <taxon>Pseudomonadati</taxon>
        <taxon>Pseudomonadota</taxon>
        <taxon>Gammaproteobacteria</taxon>
        <taxon>Enterobacterales</taxon>
        <taxon>Pectobacteriaceae</taxon>
        <taxon>Acerihabitans</taxon>
    </lineage>
</organism>
<accession>A0AAU7QFF4</accession>
<comment type="similarity">
    <text evidence="1">Belongs to the D-isomer specific 2-hydroxyacid dehydrogenase family.</text>
</comment>
<dbReference type="Pfam" id="PF02826">
    <property type="entry name" value="2-Hacid_dh_C"/>
    <property type="match status" value="1"/>
</dbReference>
<evidence type="ECO:0000256" key="2">
    <source>
        <dbReference type="ARBA" id="ARBA00023002"/>
    </source>
</evidence>
<dbReference type="InterPro" id="IPR036291">
    <property type="entry name" value="NAD(P)-bd_dom_sf"/>
</dbReference>
<dbReference type="InterPro" id="IPR006140">
    <property type="entry name" value="D-isomer_DH_NAD-bd"/>
</dbReference>
<dbReference type="PANTHER" id="PTHR42789">
    <property type="entry name" value="D-ISOMER SPECIFIC 2-HYDROXYACID DEHYDROGENASE FAMILY PROTEIN (AFU_ORTHOLOGUE AFUA_6G10090)"/>
    <property type="match status" value="1"/>
</dbReference>
<gene>
    <name evidence="5" type="ORF">ABK905_03705</name>
</gene>
<keyword evidence="3" id="KW-0520">NAD</keyword>
<dbReference type="SUPFAM" id="SSF51735">
    <property type="entry name" value="NAD(P)-binding Rossmann-fold domains"/>
    <property type="match status" value="1"/>
</dbReference>